<evidence type="ECO:0000259" key="2">
    <source>
        <dbReference type="Pfam" id="PF21012"/>
    </source>
</evidence>
<dbReference type="AlphaFoldDB" id="A0A5Q0Q9R4"/>
<evidence type="ECO:0000313" key="4">
    <source>
        <dbReference type="Proteomes" id="UP000326921"/>
    </source>
</evidence>
<feature type="signal peptide" evidence="1">
    <location>
        <begin position="1"/>
        <end position="22"/>
    </location>
</feature>
<keyword evidence="1" id="KW-0732">Signal</keyword>
<reference evidence="3 4" key="1">
    <citation type="submission" date="2019-10" db="EMBL/GenBank/DDBJ databases">
        <authorList>
            <person name="Dong K."/>
        </authorList>
    </citation>
    <scope>NUCLEOTIDE SEQUENCE [LARGE SCALE GENOMIC DNA]</scope>
    <source>
        <strain evidence="4">dk4302</strain>
    </source>
</reference>
<accession>A0A5Q0Q9R4</accession>
<feature type="domain" description="DUF6850" evidence="2">
    <location>
        <begin position="47"/>
        <end position="516"/>
    </location>
</feature>
<dbReference type="EMBL" id="CP045652">
    <property type="protein sequence ID" value="QGA26283.1"/>
    <property type="molecule type" value="Genomic_DNA"/>
</dbReference>
<name>A0A5Q0Q9R4_9SPHI</name>
<protein>
    <recommendedName>
        <fullName evidence="2">DUF6850 domain-containing protein</fullName>
    </recommendedName>
</protein>
<gene>
    <name evidence="3" type="ORF">GFH32_08065</name>
</gene>
<evidence type="ECO:0000256" key="1">
    <source>
        <dbReference type="SAM" id="SignalP"/>
    </source>
</evidence>
<dbReference type="Proteomes" id="UP000326921">
    <property type="component" value="Chromosome"/>
</dbReference>
<dbReference type="InterPro" id="IPR049236">
    <property type="entry name" value="DUF6850"/>
</dbReference>
<dbReference type="Pfam" id="PF21012">
    <property type="entry name" value="DUF6850"/>
    <property type="match status" value="1"/>
</dbReference>
<sequence>MKKIYQVLTLSACFAWTVPASAQEGTQSIIEQEQEIEYLQWEHSHNAAGLTLDQPKQHSSVAGGYSKTTGNFRRPQTGETLSDLNLYTRGNLYLKNSYVQGYFKYSRNRIEDAEYNTSLIDPFRGMPYAYADTNSSDWLNQHYAIGFKASSATLGEKWHIGVSGNYKASSGAKQRDIRTVNKYYQLDLQPSVIYSIDEQNHLGANFFYKNYKEESNNSNAIDYESQPYYALLGLGNSINYLGSGRTTNYLGDALGGGLQYQYQGPVKVLLQANYTVLAEDAEISFTNARPGGSILKKEWDGSLQLQKGSDLYLHGFRADFLTSKSKGIEYINEFVSGIDSEGYYTRFQSVRSTYERKAFSGKYELLRKSGDAYNWKASARVGYSKMDDRYLIPASRMFAENLLYGLEAHKLFNLSTALKSQLSIGLKVNLNKNLSGAYDYSGSDAETITVTDLETRNYQYYKADYQQFEVPIYYAQQLRASSNVQLFVKGNLGILKTDSYTFKDRKSFNFSVGATF</sequence>
<evidence type="ECO:0000313" key="3">
    <source>
        <dbReference type="EMBL" id="QGA26283.1"/>
    </source>
</evidence>
<keyword evidence="4" id="KW-1185">Reference proteome</keyword>
<proteinExistence type="predicted"/>
<feature type="chain" id="PRO_5024983807" description="DUF6850 domain-containing protein" evidence="1">
    <location>
        <begin position="23"/>
        <end position="516"/>
    </location>
</feature>
<dbReference type="RefSeq" id="WP_153510981.1">
    <property type="nucleotide sequence ID" value="NZ_CP045652.1"/>
</dbReference>
<organism evidence="3 4">
    <name type="scientific">Sphingobacterium zhuxiongii</name>
    <dbReference type="NCBI Taxonomy" id="2662364"/>
    <lineage>
        <taxon>Bacteria</taxon>
        <taxon>Pseudomonadati</taxon>
        <taxon>Bacteroidota</taxon>
        <taxon>Sphingobacteriia</taxon>
        <taxon>Sphingobacteriales</taxon>
        <taxon>Sphingobacteriaceae</taxon>
        <taxon>Sphingobacterium</taxon>
    </lineage>
</organism>
<dbReference type="KEGG" id="sphe:GFH32_08065"/>